<dbReference type="Gene3D" id="3.40.50.620">
    <property type="entry name" value="HUPs"/>
    <property type="match status" value="1"/>
</dbReference>
<evidence type="ECO:0000313" key="12">
    <source>
        <dbReference type="EMBL" id="ARK29292.1"/>
    </source>
</evidence>
<evidence type="ECO:0000256" key="5">
    <source>
        <dbReference type="ARBA" id="ARBA00022695"/>
    </source>
</evidence>
<keyword evidence="3 10" id="KW-0662">Pyridine nucleotide biosynthesis</keyword>
<organism evidence="12 13">
    <name type="scientific">Halalkalibacter krulwichiae</name>
    <dbReference type="NCBI Taxonomy" id="199441"/>
    <lineage>
        <taxon>Bacteria</taxon>
        <taxon>Bacillati</taxon>
        <taxon>Bacillota</taxon>
        <taxon>Bacilli</taxon>
        <taxon>Bacillales</taxon>
        <taxon>Bacillaceae</taxon>
        <taxon>Halalkalibacter</taxon>
    </lineage>
</organism>
<dbReference type="GO" id="GO:0005524">
    <property type="term" value="F:ATP binding"/>
    <property type="evidence" value="ECO:0007669"/>
    <property type="project" value="UniProtKB-KW"/>
</dbReference>
<dbReference type="Pfam" id="PF01467">
    <property type="entry name" value="CTP_transf_like"/>
    <property type="match status" value="1"/>
</dbReference>
<proteinExistence type="inferred from homology"/>
<evidence type="ECO:0000256" key="8">
    <source>
        <dbReference type="ARBA" id="ARBA00023027"/>
    </source>
</evidence>
<evidence type="ECO:0000256" key="3">
    <source>
        <dbReference type="ARBA" id="ARBA00022642"/>
    </source>
</evidence>
<evidence type="ECO:0000256" key="9">
    <source>
        <dbReference type="ARBA" id="ARBA00048721"/>
    </source>
</evidence>
<evidence type="ECO:0000256" key="2">
    <source>
        <dbReference type="ARBA" id="ARBA00005019"/>
    </source>
</evidence>
<dbReference type="InterPro" id="IPR005248">
    <property type="entry name" value="NadD/NMNAT"/>
</dbReference>
<evidence type="ECO:0000256" key="1">
    <source>
        <dbReference type="ARBA" id="ARBA00002324"/>
    </source>
</evidence>
<keyword evidence="4 10" id="KW-0808">Transferase</keyword>
<evidence type="ECO:0000256" key="6">
    <source>
        <dbReference type="ARBA" id="ARBA00022741"/>
    </source>
</evidence>
<keyword evidence="8 10" id="KW-0520">NAD</keyword>
<comment type="similarity">
    <text evidence="10">Belongs to the NadD family.</text>
</comment>
<dbReference type="SUPFAM" id="SSF52374">
    <property type="entry name" value="Nucleotidylyl transferase"/>
    <property type="match status" value="1"/>
</dbReference>
<comment type="catalytic activity">
    <reaction evidence="9 10">
        <text>nicotinate beta-D-ribonucleotide + ATP + H(+) = deamido-NAD(+) + diphosphate</text>
        <dbReference type="Rhea" id="RHEA:22860"/>
        <dbReference type="ChEBI" id="CHEBI:15378"/>
        <dbReference type="ChEBI" id="CHEBI:30616"/>
        <dbReference type="ChEBI" id="CHEBI:33019"/>
        <dbReference type="ChEBI" id="CHEBI:57502"/>
        <dbReference type="ChEBI" id="CHEBI:58437"/>
        <dbReference type="EC" id="2.7.7.18"/>
    </reaction>
</comment>
<dbReference type="Proteomes" id="UP000193006">
    <property type="component" value="Chromosome"/>
</dbReference>
<keyword evidence="5 10" id="KW-0548">Nucleotidyltransferase</keyword>
<dbReference type="AlphaFoldDB" id="A0A1X9MFR9"/>
<dbReference type="NCBIfam" id="TIGR00482">
    <property type="entry name" value="nicotinate (nicotinamide) nucleotide adenylyltransferase"/>
    <property type="match status" value="1"/>
</dbReference>
<evidence type="ECO:0000259" key="11">
    <source>
        <dbReference type="Pfam" id="PF01467"/>
    </source>
</evidence>
<dbReference type="EC" id="2.7.7.18" evidence="10"/>
<protein>
    <recommendedName>
        <fullName evidence="10">Probable nicotinate-nucleotide adenylyltransferase</fullName>
        <ecNumber evidence="10">2.7.7.18</ecNumber>
    </recommendedName>
    <alternativeName>
        <fullName evidence="10">Deamido-NAD(+) diphosphorylase</fullName>
    </alternativeName>
    <alternativeName>
        <fullName evidence="10">Deamido-NAD(+) pyrophosphorylase</fullName>
    </alternativeName>
    <alternativeName>
        <fullName evidence="10">Nicotinate mononucleotide adenylyltransferase</fullName>
        <shortName evidence="10">NaMN adenylyltransferase</shortName>
    </alternativeName>
</protein>
<reference evidence="12 13" key="1">
    <citation type="submission" date="2017-04" db="EMBL/GenBank/DDBJ databases">
        <title>Bacillus krulwichiae AM31D Genome sequencing and assembly.</title>
        <authorList>
            <person name="Krulwich T.A."/>
            <person name="Anastor L."/>
            <person name="Ehrlich R."/>
            <person name="Ehrlich G.D."/>
            <person name="Janto B."/>
        </authorList>
    </citation>
    <scope>NUCLEOTIDE SEQUENCE [LARGE SCALE GENOMIC DNA]</scope>
    <source>
        <strain evidence="12 13">AM31D</strain>
    </source>
</reference>
<dbReference type="NCBIfam" id="NF000841">
    <property type="entry name" value="PRK00071.1-4"/>
    <property type="match status" value="1"/>
</dbReference>
<dbReference type="EMBL" id="CP020814">
    <property type="protein sequence ID" value="ARK29292.1"/>
    <property type="molecule type" value="Genomic_DNA"/>
</dbReference>
<dbReference type="InterPro" id="IPR004821">
    <property type="entry name" value="Cyt_trans-like"/>
</dbReference>
<keyword evidence="7 10" id="KW-0067">ATP-binding</keyword>
<dbReference type="PANTHER" id="PTHR39321">
    <property type="entry name" value="NICOTINATE-NUCLEOTIDE ADENYLYLTRANSFERASE-RELATED"/>
    <property type="match status" value="1"/>
</dbReference>
<dbReference type="GO" id="GO:0009435">
    <property type="term" value="P:NAD+ biosynthetic process"/>
    <property type="evidence" value="ECO:0007669"/>
    <property type="project" value="UniProtKB-UniRule"/>
</dbReference>
<evidence type="ECO:0000313" key="13">
    <source>
        <dbReference type="Proteomes" id="UP000193006"/>
    </source>
</evidence>
<gene>
    <name evidence="10 12" type="primary">nadD</name>
    <name evidence="12" type="ORF">BkAM31D_05160</name>
</gene>
<sequence>MKKVGLFGGTFNPPHIGHLLFAQEALVSFELDEIWFIPVNVPPHKENNELASNNDRVDMLISATKHNERFHVSTIELERGGPSYTIDTIKQLKQLYKEHQFYFLIGGDMVEYLPHWHKIDELLDLITFIGVHRPGSTVKASRYADQVLLMEMVQVGFSSSLIRKRVQEGKPITFMVPFEVEALMKERSLYEPRTSVVKGQTPPY</sequence>
<dbReference type="HAMAP" id="MF_00244">
    <property type="entry name" value="NaMN_adenylyltr"/>
    <property type="match status" value="1"/>
</dbReference>
<evidence type="ECO:0000256" key="10">
    <source>
        <dbReference type="HAMAP-Rule" id="MF_00244"/>
    </source>
</evidence>
<feature type="domain" description="Cytidyltransferase-like" evidence="11">
    <location>
        <begin position="6"/>
        <end position="165"/>
    </location>
</feature>
<dbReference type="NCBIfam" id="NF000840">
    <property type="entry name" value="PRK00071.1-3"/>
    <property type="match status" value="1"/>
</dbReference>
<dbReference type="InterPro" id="IPR014729">
    <property type="entry name" value="Rossmann-like_a/b/a_fold"/>
</dbReference>
<dbReference type="PANTHER" id="PTHR39321:SF3">
    <property type="entry name" value="PHOSPHOPANTETHEINE ADENYLYLTRANSFERASE"/>
    <property type="match status" value="1"/>
</dbReference>
<name>A0A1X9MFR9_9BACI</name>
<accession>A0A1X9MFR9</accession>
<dbReference type="GO" id="GO:0004515">
    <property type="term" value="F:nicotinate-nucleotide adenylyltransferase activity"/>
    <property type="evidence" value="ECO:0007669"/>
    <property type="project" value="UniProtKB-UniRule"/>
</dbReference>
<dbReference type="RefSeq" id="WP_066155544.1">
    <property type="nucleotide sequence ID" value="NZ_CP020814.1"/>
</dbReference>
<evidence type="ECO:0000256" key="4">
    <source>
        <dbReference type="ARBA" id="ARBA00022679"/>
    </source>
</evidence>
<keyword evidence="6 10" id="KW-0547">Nucleotide-binding</keyword>
<evidence type="ECO:0000256" key="7">
    <source>
        <dbReference type="ARBA" id="ARBA00022840"/>
    </source>
</evidence>
<dbReference type="NCBIfam" id="TIGR00125">
    <property type="entry name" value="cyt_tran_rel"/>
    <property type="match status" value="1"/>
</dbReference>
<dbReference type="CDD" id="cd02165">
    <property type="entry name" value="NMNAT"/>
    <property type="match status" value="1"/>
</dbReference>
<comment type="function">
    <text evidence="1 10">Catalyzes the reversible adenylation of nicotinate mononucleotide (NaMN) to nicotinic acid adenine dinucleotide (NaAD).</text>
</comment>
<dbReference type="KEGG" id="bkw:BkAM31D_05160"/>
<keyword evidence="13" id="KW-1185">Reference proteome</keyword>
<dbReference type="STRING" id="199441.BkAM31D_05160"/>
<comment type="pathway">
    <text evidence="2 10">Cofactor biosynthesis; NAD(+) biosynthesis; deamido-NAD(+) from nicotinate D-ribonucleotide: step 1/1.</text>
</comment>
<dbReference type="UniPathway" id="UPA00253">
    <property type="reaction ID" value="UER00332"/>
</dbReference>